<feature type="domain" description="Cell envelope-related transcriptional attenuator" evidence="3">
    <location>
        <begin position="106"/>
        <end position="247"/>
    </location>
</feature>
<dbReference type="InterPro" id="IPR004474">
    <property type="entry name" value="LytR_CpsA_psr"/>
</dbReference>
<gene>
    <name evidence="4" type="ORF">EW640_08870</name>
</gene>
<dbReference type="PANTHER" id="PTHR33392">
    <property type="entry name" value="POLYISOPRENYL-TEICHOIC ACID--PEPTIDOGLYCAN TEICHOIC ACID TRANSFERASE TAGU"/>
    <property type="match status" value="1"/>
</dbReference>
<dbReference type="Proteomes" id="UP000501518">
    <property type="component" value="Chromosome"/>
</dbReference>
<dbReference type="AlphaFoldDB" id="A0A6G8KXR1"/>
<feature type="transmembrane region" description="Helical" evidence="2">
    <location>
        <begin position="31"/>
        <end position="52"/>
    </location>
</feature>
<keyword evidence="2" id="KW-1133">Transmembrane helix</keyword>
<dbReference type="KEGG" id="blut:EW640_08870"/>
<dbReference type="Gene3D" id="3.40.630.190">
    <property type="entry name" value="LCP protein"/>
    <property type="match status" value="1"/>
</dbReference>
<protein>
    <submittedName>
        <fullName evidence="4">LytR family transcriptional regulator</fullName>
    </submittedName>
</protein>
<organism evidence="4 5">
    <name type="scientific">Brevibacterium luteolum</name>
    <dbReference type="NCBI Taxonomy" id="199591"/>
    <lineage>
        <taxon>Bacteria</taxon>
        <taxon>Bacillati</taxon>
        <taxon>Actinomycetota</taxon>
        <taxon>Actinomycetes</taxon>
        <taxon>Micrococcales</taxon>
        <taxon>Brevibacteriaceae</taxon>
        <taxon>Brevibacterium</taxon>
    </lineage>
</organism>
<sequence length="347" mass="38029">MTYVMPDDIFEDASERRQGPRRKTRRTGRKILFGFLILVLVLVATVGGYAWYLGRTFDKNSNTIPDEDVFGDKTPPPVDGGAMNILVLGADEPMDQVDFSNSRGLRSDTIMVAHVPEDRSSIQFMSIPRDSWVDIDGHGKAKINAALSYGGLPLAVSTVEDFIGAPINHVAMIDFEGFQLLTDSVGGVDVESSQAFSSGGHSFTEGTNHLDGEAALAFVRARKQFADGDLQRARNQQEFMSSLFGKIVDADTLSNPNKVTGMVRDFSPYMYLDSGLHSSAISRYALAMRDIRSDDIDFFTAPIAGAGRSADGQSYVKVDEDELESVRKAFKDDTVKDYAANADQQHL</sequence>
<evidence type="ECO:0000313" key="5">
    <source>
        <dbReference type="Proteomes" id="UP000501518"/>
    </source>
</evidence>
<reference evidence="4 5" key="1">
    <citation type="submission" date="2019-02" db="EMBL/GenBank/DDBJ databases">
        <title>Complete Genome Sequence and Methylome Analysis of Brevibacterium luteolum NEB1784.</title>
        <authorList>
            <person name="Fomenkov A."/>
            <person name="Roberts R.J."/>
        </authorList>
    </citation>
    <scope>NUCLEOTIDE SEQUENCE [LARGE SCALE GENOMIC DNA]</scope>
    <source>
        <strain evidence="4 5">NEB1784</strain>
    </source>
</reference>
<dbReference type="EMBL" id="CP035810">
    <property type="protein sequence ID" value="QIN29375.1"/>
    <property type="molecule type" value="Genomic_DNA"/>
</dbReference>
<accession>A0A6G8KXR1</accession>
<evidence type="ECO:0000259" key="3">
    <source>
        <dbReference type="Pfam" id="PF03816"/>
    </source>
</evidence>
<evidence type="ECO:0000256" key="1">
    <source>
        <dbReference type="ARBA" id="ARBA00006068"/>
    </source>
</evidence>
<dbReference type="InterPro" id="IPR050922">
    <property type="entry name" value="LytR/CpsA/Psr_CW_biosynth"/>
</dbReference>
<proteinExistence type="inferred from homology"/>
<evidence type="ECO:0000313" key="4">
    <source>
        <dbReference type="EMBL" id="QIN29375.1"/>
    </source>
</evidence>
<comment type="similarity">
    <text evidence="1">Belongs to the LytR/CpsA/Psr (LCP) family.</text>
</comment>
<name>A0A6G8KXR1_9MICO</name>
<dbReference type="Pfam" id="PF03816">
    <property type="entry name" value="LytR_cpsA_psr"/>
    <property type="match status" value="1"/>
</dbReference>
<evidence type="ECO:0000256" key="2">
    <source>
        <dbReference type="SAM" id="Phobius"/>
    </source>
</evidence>
<keyword evidence="2" id="KW-0812">Transmembrane</keyword>
<dbReference type="NCBIfam" id="TIGR00350">
    <property type="entry name" value="lytR_cpsA_psr"/>
    <property type="match status" value="1"/>
</dbReference>
<dbReference type="RefSeq" id="WP_165883787.1">
    <property type="nucleotide sequence ID" value="NZ_CP035810.1"/>
</dbReference>
<keyword evidence="2" id="KW-0472">Membrane</keyword>
<dbReference type="PANTHER" id="PTHR33392:SF6">
    <property type="entry name" value="POLYISOPRENYL-TEICHOIC ACID--PEPTIDOGLYCAN TEICHOIC ACID TRANSFERASE TAGU"/>
    <property type="match status" value="1"/>
</dbReference>